<gene>
    <name evidence="3" type="ORF">H7F53_00645</name>
</gene>
<dbReference type="AlphaFoldDB" id="A0A7X1KNP3"/>
<dbReference type="InterPro" id="IPR025286">
    <property type="entry name" value="MOFRL_assoc_dom"/>
</dbReference>
<dbReference type="PANTHER" id="PTHR12227">
    <property type="entry name" value="GLYCERATE KINASE"/>
    <property type="match status" value="1"/>
</dbReference>
<dbReference type="PANTHER" id="PTHR12227:SF0">
    <property type="entry name" value="GLYCERATE KINASE"/>
    <property type="match status" value="1"/>
</dbReference>
<dbReference type="RefSeq" id="WP_185677533.1">
    <property type="nucleotide sequence ID" value="NZ_JACLAX010000001.1"/>
</dbReference>
<dbReference type="Gene3D" id="3.40.50.10180">
    <property type="entry name" value="Glycerate kinase, MOFRL-like N-terminal domain"/>
    <property type="match status" value="1"/>
</dbReference>
<evidence type="ECO:0000313" key="4">
    <source>
        <dbReference type="Proteomes" id="UP000551327"/>
    </source>
</evidence>
<dbReference type="InterPro" id="IPR037035">
    <property type="entry name" value="GK-like_C_sf"/>
</dbReference>
<dbReference type="Pfam" id="PF13660">
    <property type="entry name" value="DUF4147"/>
    <property type="match status" value="1"/>
</dbReference>
<protein>
    <submittedName>
        <fullName evidence="3">DUF4147 domain-containing protein</fullName>
    </submittedName>
</protein>
<dbReference type="Proteomes" id="UP000551327">
    <property type="component" value="Unassembled WGS sequence"/>
</dbReference>
<dbReference type="InterPro" id="IPR007835">
    <property type="entry name" value="MOFRL"/>
</dbReference>
<dbReference type="SUPFAM" id="SSF82544">
    <property type="entry name" value="GckA/TtuD-like"/>
    <property type="match status" value="1"/>
</dbReference>
<dbReference type="InterPro" id="IPR039760">
    <property type="entry name" value="MOFRL_protein"/>
</dbReference>
<evidence type="ECO:0000259" key="1">
    <source>
        <dbReference type="Pfam" id="PF05161"/>
    </source>
</evidence>
<sequence length="411" mass="41264">MTLRDTLTGYFLAGTRAASAPQALAGRLPARPARGRTLVLGCGKAAAAMAEVAAAELPGAVSGCVVTRYGHGARGGTGAIRVIEASHPVPDAASLAAGATIRALAHSAQPGDRVVFLISGGGSALLCDPIPGLDLATKARITRHLVQSGAAIEEINCVRRHLSQVKGGRLAAAAAAAADDMHSFLISDVTGDDPAAIASGPTVACPFEPERALAILAGSGWEVGAELAAAVRAWPGTSAPVHPLEVIATGRTALDAIEQAARADGWQVQRPGDALTGDAAETGRAHAAQALALAGQPGRHLLLTGGELTVRVRAADGRGGPNLEYLTALMAALPAGAPVAALACDSDGIDGSEDNAGGWFDAASRAAPEACAAALAANRSYDLFERLGGLIKTGPTRTNVNDIRMIAVIGT</sequence>
<dbReference type="Pfam" id="PF05161">
    <property type="entry name" value="MOFRL"/>
    <property type="match status" value="1"/>
</dbReference>
<dbReference type="InterPro" id="IPR038614">
    <property type="entry name" value="GK_N_sf"/>
</dbReference>
<name>A0A7X1KNP3_9SPHN</name>
<feature type="domain" description="MOFRL-associated" evidence="2">
    <location>
        <begin position="16"/>
        <end position="232"/>
    </location>
</feature>
<proteinExistence type="predicted"/>
<accession>A0A7X1KNP3</accession>
<dbReference type="EMBL" id="JACLAX010000001">
    <property type="protein sequence ID" value="MBC2667648.1"/>
    <property type="molecule type" value="Genomic_DNA"/>
</dbReference>
<comment type="caution">
    <text evidence="3">The sequence shown here is derived from an EMBL/GenBank/DDBJ whole genome shotgun (WGS) entry which is preliminary data.</text>
</comment>
<evidence type="ECO:0000259" key="2">
    <source>
        <dbReference type="Pfam" id="PF13660"/>
    </source>
</evidence>
<reference evidence="3 4" key="1">
    <citation type="submission" date="2020-08" db="EMBL/GenBank/DDBJ databases">
        <title>The genome sequence of type strain Novosphingobium piscinae KCTC 42194.</title>
        <authorList>
            <person name="Liu Y."/>
        </authorList>
    </citation>
    <scope>NUCLEOTIDE SEQUENCE [LARGE SCALE GENOMIC DNA]</scope>
    <source>
        <strain evidence="3 4">KCTC 42194</strain>
    </source>
</reference>
<keyword evidence="4" id="KW-1185">Reference proteome</keyword>
<dbReference type="GO" id="GO:0005737">
    <property type="term" value="C:cytoplasm"/>
    <property type="evidence" value="ECO:0007669"/>
    <property type="project" value="TreeGrafter"/>
</dbReference>
<dbReference type="GO" id="GO:0008887">
    <property type="term" value="F:glycerate kinase activity"/>
    <property type="evidence" value="ECO:0007669"/>
    <property type="project" value="InterPro"/>
</dbReference>
<evidence type="ECO:0000313" key="3">
    <source>
        <dbReference type="EMBL" id="MBC2667648.1"/>
    </source>
</evidence>
<dbReference type="Gene3D" id="3.40.1480.10">
    <property type="entry name" value="MOFRL domain"/>
    <property type="match status" value="1"/>
</dbReference>
<organism evidence="3 4">
    <name type="scientific">Novosphingobium piscinae</name>
    <dbReference type="NCBI Taxonomy" id="1507448"/>
    <lineage>
        <taxon>Bacteria</taxon>
        <taxon>Pseudomonadati</taxon>
        <taxon>Pseudomonadota</taxon>
        <taxon>Alphaproteobacteria</taxon>
        <taxon>Sphingomonadales</taxon>
        <taxon>Sphingomonadaceae</taxon>
        <taxon>Novosphingobium</taxon>
    </lineage>
</organism>
<feature type="domain" description="MOFRL" evidence="1">
    <location>
        <begin position="301"/>
        <end position="402"/>
    </location>
</feature>